<feature type="domain" description="WRKY" evidence="9">
    <location>
        <begin position="157"/>
        <end position="222"/>
    </location>
</feature>
<sequence length="325" mass="35940">MKERAKMENTDRSASLLFADHGHGGLSDFVFSEFDRNMMAGSSGFMELLGFHQDSSGPSLLDVPLQPPTSNAMESSSEVVNPPATPNSSSISSASNNDGLNNNNEEEEQQQVKAKVEDEGVETQEQEEHQKTKKQLKAKKTNEKRQRQPRVAFMTKSEVDHLEDGYRWRKYGQKAVKNSPFPRSYYRCTSASCNVKKRVERSVSDPSIVMTTYEGQHNHMSPVMPRSILAGVTHPPVRAAATAFSVPAMPGASLTQHHAHHYQLQSYANNWSMSNNSAVVPSSGSTNAALLLNKRRFCSPGSSNFLADNGLLQDMVPSHVLKEEE</sequence>
<evidence type="ECO:0000313" key="11">
    <source>
        <dbReference type="Proteomes" id="UP001634007"/>
    </source>
</evidence>
<gene>
    <name evidence="10" type="ORF">ACJRO7_030295</name>
</gene>
<reference evidence="10 11" key="1">
    <citation type="submission" date="2024-11" db="EMBL/GenBank/DDBJ databases">
        <title>Chromosome-level genome assembly of Eucalyptus globulus Labill. provides insights into its genome evolution.</title>
        <authorList>
            <person name="Li X."/>
        </authorList>
    </citation>
    <scope>NUCLEOTIDE SEQUENCE [LARGE SCALE GENOMIC DNA]</scope>
    <source>
        <strain evidence="10">CL2024</strain>
        <tissue evidence="10">Fresh tender leaves</tissue>
    </source>
</reference>
<evidence type="ECO:0000256" key="5">
    <source>
        <dbReference type="ARBA" id="ARBA00023163"/>
    </source>
</evidence>
<evidence type="ECO:0000256" key="1">
    <source>
        <dbReference type="ARBA" id="ARBA00004123"/>
    </source>
</evidence>
<evidence type="ECO:0000256" key="6">
    <source>
        <dbReference type="ARBA" id="ARBA00023242"/>
    </source>
</evidence>
<dbReference type="Pfam" id="PF03106">
    <property type="entry name" value="WRKY"/>
    <property type="match status" value="1"/>
</dbReference>
<evidence type="ECO:0000256" key="2">
    <source>
        <dbReference type="ARBA" id="ARBA00008964"/>
    </source>
</evidence>
<keyword evidence="6 7" id="KW-0539">Nucleus</keyword>
<proteinExistence type="inferred from homology"/>
<dbReference type="InterPro" id="IPR044810">
    <property type="entry name" value="WRKY_plant"/>
</dbReference>
<organism evidence="10 11">
    <name type="scientific">Eucalyptus globulus</name>
    <name type="common">Tasmanian blue gum</name>
    <dbReference type="NCBI Taxonomy" id="34317"/>
    <lineage>
        <taxon>Eukaryota</taxon>
        <taxon>Viridiplantae</taxon>
        <taxon>Streptophyta</taxon>
        <taxon>Embryophyta</taxon>
        <taxon>Tracheophyta</taxon>
        <taxon>Spermatophyta</taxon>
        <taxon>Magnoliopsida</taxon>
        <taxon>eudicotyledons</taxon>
        <taxon>Gunneridae</taxon>
        <taxon>Pentapetalae</taxon>
        <taxon>rosids</taxon>
        <taxon>malvids</taxon>
        <taxon>Myrtales</taxon>
        <taxon>Myrtaceae</taxon>
        <taxon>Myrtoideae</taxon>
        <taxon>Eucalypteae</taxon>
        <taxon>Eucalyptus</taxon>
    </lineage>
</organism>
<dbReference type="InterPro" id="IPR036576">
    <property type="entry name" value="WRKY_dom_sf"/>
</dbReference>
<dbReference type="EMBL" id="JBJKBG010000008">
    <property type="protein sequence ID" value="KAL3725264.1"/>
    <property type="molecule type" value="Genomic_DNA"/>
</dbReference>
<dbReference type="SMART" id="SM00774">
    <property type="entry name" value="WRKY"/>
    <property type="match status" value="1"/>
</dbReference>
<dbReference type="PANTHER" id="PTHR31221">
    <property type="entry name" value="WRKY TRANSCRIPTION FACTOR PROTEIN 1-RELATED"/>
    <property type="match status" value="1"/>
</dbReference>
<dbReference type="Proteomes" id="UP001634007">
    <property type="component" value="Unassembled WGS sequence"/>
</dbReference>
<keyword evidence="5 7" id="KW-0804">Transcription</keyword>
<comment type="similarity">
    <text evidence="2 7">Belongs to the WRKY group II-c family.</text>
</comment>
<keyword evidence="3 7" id="KW-0805">Transcription regulation</keyword>
<dbReference type="PANTHER" id="PTHR31221:SF289">
    <property type="entry name" value="WRKY TRANSCRIPTION FACTOR 68"/>
    <property type="match status" value="1"/>
</dbReference>
<protein>
    <recommendedName>
        <fullName evidence="7">WRKY transcription factor</fullName>
    </recommendedName>
</protein>
<name>A0ABD3JE15_EUCGL</name>
<dbReference type="GO" id="GO:0003677">
    <property type="term" value="F:DNA binding"/>
    <property type="evidence" value="ECO:0007669"/>
    <property type="project" value="UniProtKB-KW"/>
</dbReference>
<evidence type="ECO:0000313" key="10">
    <source>
        <dbReference type="EMBL" id="KAL3725264.1"/>
    </source>
</evidence>
<dbReference type="AlphaFoldDB" id="A0ABD3JE15"/>
<dbReference type="SUPFAM" id="SSF118290">
    <property type="entry name" value="WRKY DNA-binding domain"/>
    <property type="match status" value="1"/>
</dbReference>
<evidence type="ECO:0000259" key="9">
    <source>
        <dbReference type="PROSITE" id="PS50811"/>
    </source>
</evidence>
<evidence type="ECO:0000256" key="7">
    <source>
        <dbReference type="PIRNR" id="PIRNR038130"/>
    </source>
</evidence>
<feature type="compositionally biased region" description="Low complexity" evidence="8">
    <location>
        <begin position="86"/>
        <end position="103"/>
    </location>
</feature>
<dbReference type="InterPro" id="IPR003657">
    <property type="entry name" value="WRKY_dom"/>
</dbReference>
<dbReference type="PIRSF" id="PIRSF038130">
    <property type="entry name" value="TF_WRKY_IIc"/>
    <property type="match status" value="1"/>
</dbReference>
<dbReference type="GO" id="GO:0005634">
    <property type="term" value="C:nucleus"/>
    <property type="evidence" value="ECO:0007669"/>
    <property type="project" value="UniProtKB-SubCell"/>
</dbReference>
<dbReference type="FunFam" id="2.20.25.80:FF:000003">
    <property type="entry name" value="WRKY transcription factor 57"/>
    <property type="match status" value="1"/>
</dbReference>
<comment type="caution">
    <text evidence="10">The sequence shown here is derived from an EMBL/GenBank/DDBJ whole genome shotgun (WGS) entry which is preliminary data.</text>
</comment>
<dbReference type="Gene3D" id="2.20.25.80">
    <property type="entry name" value="WRKY domain"/>
    <property type="match status" value="1"/>
</dbReference>
<feature type="region of interest" description="Disordered" evidence="8">
    <location>
        <begin position="59"/>
        <end position="147"/>
    </location>
</feature>
<dbReference type="GO" id="GO:0003700">
    <property type="term" value="F:DNA-binding transcription factor activity"/>
    <property type="evidence" value="ECO:0007669"/>
    <property type="project" value="UniProtKB-UniRule"/>
</dbReference>
<evidence type="ECO:0000256" key="4">
    <source>
        <dbReference type="ARBA" id="ARBA00023125"/>
    </source>
</evidence>
<evidence type="ECO:0000256" key="3">
    <source>
        <dbReference type="ARBA" id="ARBA00023015"/>
    </source>
</evidence>
<keyword evidence="4 7" id="KW-0238">DNA-binding</keyword>
<feature type="compositionally biased region" description="Polar residues" evidence="8">
    <location>
        <begin position="68"/>
        <end position="79"/>
    </location>
</feature>
<dbReference type="PROSITE" id="PS50811">
    <property type="entry name" value="WRKY"/>
    <property type="match status" value="1"/>
</dbReference>
<accession>A0ABD3JE15</accession>
<keyword evidence="11" id="KW-1185">Reference proteome</keyword>
<dbReference type="InterPro" id="IPR017396">
    <property type="entry name" value="TF_WRKY_IIc"/>
</dbReference>
<comment type="subcellular location">
    <subcellularLocation>
        <location evidence="1 7">Nucleus</location>
    </subcellularLocation>
</comment>
<evidence type="ECO:0000256" key="8">
    <source>
        <dbReference type="SAM" id="MobiDB-lite"/>
    </source>
</evidence>